<dbReference type="GO" id="GO:0106430">
    <property type="term" value="F:dihydroorotate dehydrogenase (quinone) activity"/>
    <property type="evidence" value="ECO:0007669"/>
    <property type="project" value="UniProtKB-EC"/>
</dbReference>
<dbReference type="PANTHER" id="PTHR48109:SF4">
    <property type="entry name" value="DIHYDROOROTATE DEHYDROGENASE (QUINONE), MITOCHONDRIAL"/>
    <property type="match status" value="1"/>
</dbReference>
<dbReference type="PROSITE" id="PS00912">
    <property type="entry name" value="DHODEHASE_2"/>
    <property type="match status" value="1"/>
</dbReference>
<reference evidence="14 15" key="1">
    <citation type="submission" date="2021-07" db="EMBL/GenBank/DDBJ databases">
        <title>The draft genome sequence of Sphingomicrobium sp. B8.</title>
        <authorList>
            <person name="Mu L."/>
        </authorList>
    </citation>
    <scope>NUCLEOTIDE SEQUENCE [LARGE SCALE GENOMIC DNA]</scope>
    <source>
        <strain evidence="14 15">B8</strain>
    </source>
</reference>
<dbReference type="EC" id="1.3.5.2" evidence="6 12"/>
<proteinExistence type="inferred from homology"/>
<dbReference type="RefSeq" id="WP_218632128.1">
    <property type="nucleotide sequence ID" value="NZ_JAHVAH010000001.1"/>
</dbReference>
<dbReference type="InterPro" id="IPR050074">
    <property type="entry name" value="DHO_dehydrogenase"/>
</dbReference>
<keyword evidence="15" id="KW-1185">Reference proteome</keyword>
<evidence type="ECO:0000259" key="13">
    <source>
        <dbReference type="Pfam" id="PF01180"/>
    </source>
</evidence>
<evidence type="ECO:0000313" key="14">
    <source>
        <dbReference type="EMBL" id="MBW0144101.1"/>
    </source>
</evidence>
<dbReference type="EMBL" id="JAHVAH010000001">
    <property type="protein sequence ID" value="MBW0144101.1"/>
    <property type="molecule type" value="Genomic_DNA"/>
</dbReference>
<organism evidence="14 15">
    <name type="scientific">Sphingomicrobium clamense</name>
    <dbReference type="NCBI Taxonomy" id="2851013"/>
    <lineage>
        <taxon>Bacteria</taxon>
        <taxon>Pseudomonadati</taxon>
        <taxon>Pseudomonadota</taxon>
        <taxon>Alphaproteobacteria</taxon>
        <taxon>Sphingomonadales</taxon>
        <taxon>Sphingomonadaceae</taxon>
        <taxon>Sphingomicrobium</taxon>
    </lineage>
</organism>
<comment type="subcellular location">
    <subcellularLocation>
        <location evidence="3">Membrane</location>
    </subcellularLocation>
</comment>
<evidence type="ECO:0000256" key="4">
    <source>
        <dbReference type="ARBA" id="ARBA00005161"/>
    </source>
</evidence>
<comment type="catalytic activity">
    <reaction evidence="11">
        <text>(S)-dihydroorotate + a quinone = orotate + a quinol</text>
        <dbReference type="Rhea" id="RHEA:30187"/>
        <dbReference type="ChEBI" id="CHEBI:24646"/>
        <dbReference type="ChEBI" id="CHEBI:30839"/>
        <dbReference type="ChEBI" id="CHEBI:30864"/>
        <dbReference type="ChEBI" id="CHEBI:132124"/>
        <dbReference type="EC" id="1.3.5.2"/>
    </reaction>
</comment>
<evidence type="ECO:0000256" key="10">
    <source>
        <dbReference type="ARBA" id="ARBA00022975"/>
    </source>
</evidence>
<evidence type="ECO:0000256" key="11">
    <source>
        <dbReference type="ARBA" id="ARBA00048639"/>
    </source>
</evidence>
<accession>A0ABS6V3M4</accession>
<evidence type="ECO:0000256" key="8">
    <source>
        <dbReference type="ARBA" id="ARBA00022630"/>
    </source>
</evidence>
<dbReference type="NCBIfam" id="NF003645">
    <property type="entry name" value="PRK05286.1-2"/>
    <property type="match status" value="1"/>
</dbReference>
<keyword evidence="10" id="KW-0665">Pyrimidine biosynthesis</keyword>
<name>A0ABS6V3M4_9SPHN</name>
<evidence type="ECO:0000256" key="1">
    <source>
        <dbReference type="ARBA" id="ARBA00001917"/>
    </source>
</evidence>
<dbReference type="InterPro" id="IPR001295">
    <property type="entry name" value="Dihydroorotate_DH_CS"/>
</dbReference>
<dbReference type="NCBIfam" id="NF003652">
    <property type="entry name" value="PRK05286.2-5"/>
    <property type="match status" value="1"/>
</dbReference>
<evidence type="ECO:0000256" key="3">
    <source>
        <dbReference type="ARBA" id="ARBA00004370"/>
    </source>
</evidence>
<sequence length="348" mass="36972">MSLYTLAKPAIFAMDAETAHRAAIKAMQVLPHRKVPYHHPSLKQDIAGLCFPSPIGLAAGFDKNAEVWRAMLGYGFGFVEVGTLTPRPQDGNPKPRLFRLREDRAVINSMGFNNDGQDAAIPRLQGRNRRLGVVGINIGANKDSEDRIADYVSGVQKMAQFAGYLTINISSPNTPGLRQLQDEAALRDLLQAVVGARGDMALPIFLKVAPDLQEDDPDRIAKAAIDAGLEGLIVANTTVDRPQSLRSRAAIEKGGLSGAPLKPKAYAALKAFRAATGGKIPLIAAGGIENAADAWSRITHGASLVQLYSALVYHGPGLAMTIAGDLQLRLEAEGMSNISEAVGINAPA</sequence>
<keyword evidence="8" id="KW-0285">Flavoprotein</keyword>
<dbReference type="Proteomes" id="UP000698028">
    <property type="component" value="Unassembled WGS sequence"/>
</dbReference>
<comment type="pathway">
    <text evidence="4">Pyrimidine metabolism; UMP biosynthesis via de novo pathway; orotate from (S)-dihydroorotate (quinone route): step 1/1.</text>
</comment>
<comment type="caution">
    <text evidence="14">The sequence shown here is derived from an EMBL/GenBank/DDBJ whole genome shotgun (WGS) entry which is preliminary data.</text>
</comment>
<protein>
    <recommendedName>
        <fullName evidence="7 12">Dihydroorotate dehydrogenase (quinone)</fullName>
        <ecNumber evidence="6 12">1.3.5.2</ecNumber>
    </recommendedName>
</protein>
<dbReference type="CDD" id="cd04738">
    <property type="entry name" value="DHOD_2_like"/>
    <property type="match status" value="1"/>
</dbReference>
<evidence type="ECO:0000256" key="2">
    <source>
        <dbReference type="ARBA" id="ARBA00003125"/>
    </source>
</evidence>
<evidence type="ECO:0000313" key="15">
    <source>
        <dbReference type="Proteomes" id="UP000698028"/>
    </source>
</evidence>
<dbReference type="PROSITE" id="PS00911">
    <property type="entry name" value="DHODEHASE_1"/>
    <property type="match status" value="1"/>
</dbReference>
<dbReference type="Pfam" id="PF01180">
    <property type="entry name" value="DHO_dh"/>
    <property type="match status" value="1"/>
</dbReference>
<evidence type="ECO:0000256" key="6">
    <source>
        <dbReference type="ARBA" id="ARBA00012791"/>
    </source>
</evidence>
<feature type="domain" description="Dihydroorotate dehydrogenase catalytic" evidence="13">
    <location>
        <begin position="42"/>
        <end position="327"/>
    </location>
</feature>
<dbReference type="PIRSF" id="PIRSF000164">
    <property type="entry name" value="DHO_oxidase"/>
    <property type="match status" value="1"/>
</dbReference>
<comment type="cofactor">
    <cofactor evidence="1">
        <name>FMN</name>
        <dbReference type="ChEBI" id="CHEBI:58210"/>
    </cofactor>
</comment>
<comment type="similarity">
    <text evidence="5">Belongs to the dihydroorotate dehydrogenase family. Type 2 subfamily.</text>
</comment>
<evidence type="ECO:0000256" key="5">
    <source>
        <dbReference type="ARBA" id="ARBA00005359"/>
    </source>
</evidence>
<keyword evidence="9" id="KW-0288">FMN</keyword>
<dbReference type="InterPro" id="IPR012135">
    <property type="entry name" value="Dihydroorotate_DH_1_2"/>
</dbReference>
<gene>
    <name evidence="14" type="ORF">KTQ36_02170</name>
</gene>
<keyword evidence="14" id="KW-0560">Oxidoreductase</keyword>
<dbReference type="InterPro" id="IPR005719">
    <property type="entry name" value="Dihydroorotate_DH_2"/>
</dbReference>
<dbReference type="InterPro" id="IPR005720">
    <property type="entry name" value="Dihydroorotate_DH_cat"/>
</dbReference>
<evidence type="ECO:0000256" key="7">
    <source>
        <dbReference type="ARBA" id="ARBA00018366"/>
    </source>
</evidence>
<evidence type="ECO:0000256" key="12">
    <source>
        <dbReference type="NCBIfam" id="TIGR01036"/>
    </source>
</evidence>
<comment type="function">
    <text evidence="2">Catalyzes the conversion of dihydroorotate to orotate with quinone as electron acceptor.</text>
</comment>
<dbReference type="PANTHER" id="PTHR48109">
    <property type="entry name" value="DIHYDROOROTATE DEHYDROGENASE (QUINONE), MITOCHONDRIAL-RELATED"/>
    <property type="match status" value="1"/>
</dbReference>
<dbReference type="NCBIfam" id="TIGR01036">
    <property type="entry name" value="pyrD_sub2"/>
    <property type="match status" value="1"/>
</dbReference>
<evidence type="ECO:0000256" key="9">
    <source>
        <dbReference type="ARBA" id="ARBA00022643"/>
    </source>
</evidence>